<evidence type="ECO:0000256" key="5">
    <source>
        <dbReference type="ARBA" id="ARBA00022771"/>
    </source>
</evidence>
<proteinExistence type="predicted"/>
<evidence type="ECO:0000256" key="6">
    <source>
        <dbReference type="ARBA" id="ARBA00022786"/>
    </source>
</evidence>
<dbReference type="PANTHER" id="PTHR22937:SF65">
    <property type="entry name" value="E3 UBIQUITIN-PROTEIN LIGASE ARK2C"/>
    <property type="match status" value="1"/>
</dbReference>
<dbReference type="EMBL" id="QJKJ01011311">
    <property type="protein sequence ID" value="RDX71488.1"/>
    <property type="molecule type" value="Genomic_DNA"/>
</dbReference>
<keyword evidence="11" id="KW-1185">Reference proteome</keyword>
<sequence>MRPRNILQAGFPTLFDFGNPRTGLSVKTIMQHIKHENFVSSGKEDPEDEEKCVICQEEYEDGEEIGKLDLCVHKFHVPCITQWLMNKNACPICQRTALTMNNVENEAGAS</sequence>
<dbReference type="SMART" id="SM00184">
    <property type="entry name" value="RING"/>
    <property type="match status" value="1"/>
</dbReference>
<comment type="catalytic activity">
    <reaction evidence="1">
        <text>S-ubiquitinyl-[E2 ubiquitin-conjugating enzyme]-L-cysteine + [acceptor protein]-L-lysine = [E2 ubiquitin-conjugating enzyme]-L-cysteine + N(6)-ubiquitinyl-[acceptor protein]-L-lysine.</text>
        <dbReference type="EC" id="2.3.2.27"/>
    </reaction>
</comment>
<keyword evidence="4" id="KW-0479">Metal-binding</keyword>
<feature type="domain" description="RING-type" evidence="9">
    <location>
        <begin position="52"/>
        <end position="94"/>
    </location>
</feature>
<dbReference type="GO" id="GO:0061630">
    <property type="term" value="F:ubiquitin protein ligase activity"/>
    <property type="evidence" value="ECO:0007669"/>
    <property type="project" value="UniProtKB-EC"/>
</dbReference>
<keyword evidence="5 8" id="KW-0863">Zinc-finger</keyword>
<evidence type="ECO:0000256" key="3">
    <source>
        <dbReference type="ARBA" id="ARBA00022679"/>
    </source>
</evidence>
<dbReference type="GO" id="GO:0008270">
    <property type="term" value="F:zinc ion binding"/>
    <property type="evidence" value="ECO:0007669"/>
    <property type="project" value="UniProtKB-KW"/>
</dbReference>
<dbReference type="SUPFAM" id="SSF57850">
    <property type="entry name" value="RING/U-box"/>
    <property type="match status" value="1"/>
</dbReference>
<comment type="caution">
    <text evidence="10">The sequence shown here is derived from an EMBL/GenBank/DDBJ whole genome shotgun (WGS) entry which is preliminary data.</text>
</comment>
<accession>A0A371EZM5</accession>
<keyword evidence="6" id="KW-0833">Ubl conjugation pathway</keyword>
<dbReference type="OrthoDB" id="1411524at2759"/>
<dbReference type="Proteomes" id="UP000257109">
    <property type="component" value="Unassembled WGS sequence"/>
</dbReference>
<evidence type="ECO:0000256" key="2">
    <source>
        <dbReference type="ARBA" id="ARBA00012483"/>
    </source>
</evidence>
<keyword evidence="7" id="KW-0862">Zinc</keyword>
<evidence type="ECO:0000259" key="9">
    <source>
        <dbReference type="PROSITE" id="PS50089"/>
    </source>
</evidence>
<dbReference type="PANTHER" id="PTHR22937">
    <property type="entry name" value="E3 UBIQUITIN-PROTEIN LIGASE RNF165"/>
    <property type="match status" value="1"/>
</dbReference>
<gene>
    <name evidence="10" type="primary">HIP1</name>
    <name evidence="10" type="ORF">CR513_49157</name>
</gene>
<name>A0A371EZM5_MUCPR</name>
<evidence type="ECO:0000313" key="11">
    <source>
        <dbReference type="Proteomes" id="UP000257109"/>
    </source>
</evidence>
<dbReference type="EC" id="2.3.2.27" evidence="2"/>
<protein>
    <recommendedName>
        <fullName evidence="2">RING-type E3 ubiquitin transferase</fullName>
        <ecNumber evidence="2">2.3.2.27</ecNumber>
    </recommendedName>
</protein>
<dbReference type="Pfam" id="PF13639">
    <property type="entry name" value="zf-RING_2"/>
    <property type="match status" value="1"/>
</dbReference>
<evidence type="ECO:0000256" key="1">
    <source>
        <dbReference type="ARBA" id="ARBA00000900"/>
    </source>
</evidence>
<dbReference type="InterPro" id="IPR045191">
    <property type="entry name" value="MBR1/2-like"/>
</dbReference>
<dbReference type="Gene3D" id="3.30.40.10">
    <property type="entry name" value="Zinc/RING finger domain, C3HC4 (zinc finger)"/>
    <property type="match status" value="1"/>
</dbReference>
<dbReference type="AlphaFoldDB" id="A0A371EZM5"/>
<evidence type="ECO:0000256" key="8">
    <source>
        <dbReference type="PROSITE-ProRule" id="PRU00175"/>
    </source>
</evidence>
<evidence type="ECO:0000256" key="4">
    <source>
        <dbReference type="ARBA" id="ARBA00022723"/>
    </source>
</evidence>
<evidence type="ECO:0000313" key="10">
    <source>
        <dbReference type="EMBL" id="RDX71488.1"/>
    </source>
</evidence>
<evidence type="ECO:0000256" key="7">
    <source>
        <dbReference type="ARBA" id="ARBA00022833"/>
    </source>
</evidence>
<feature type="non-terminal residue" evidence="10">
    <location>
        <position position="1"/>
    </location>
</feature>
<dbReference type="InterPro" id="IPR013083">
    <property type="entry name" value="Znf_RING/FYVE/PHD"/>
</dbReference>
<organism evidence="10 11">
    <name type="scientific">Mucuna pruriens</name>
    <name type="common">Velvet bean</name>
    <name type="synonym">Dolichos pruriens</name>
    <dbReference type="NCBI Taxonomy" id="157652"/>
    <lineage>
        <taxon>Eukaryota</taxon>
        <taxon>Viridiplantae</taxon>
        <taxon>Streptophyta</taxon>
        <taxon>Embryophyta</taxon>
        <taxon>Tracheophyta</taxon>
        <taxon>Spermatophyta</taxon>
        <taxon>Magnoliopsida</taxon>
        <taxon>eudicotyledons</taxon>
        <taxon>Gunneridae</taxon>
        <taxon>Pentapetalae</taxon>
        <taxon>rosids</taxon>
        <taxon>fabids</taxon>
        <taxon>Fabales</taxon>
        <taxon>Fabaceae</taxon>
        <taxon>Papilionoideae</taxon>
        <taxon>50 kb inversion clade</taxon>
        <taxon>NPAAA clade</taxon>
        <taxon>indigoferoid/millettioid clade</taxon>
        <taxon>Phaseoleae</taxon>
        <taxon>Mucuna</taxon>
    </lineage>
</organism>
<dbReference type="InterPro" id="IPR001841">
    <property type="entry name" value="Znf_RING"/>
</dbReference>
<keyword evidence="3" id="KW-0808">Transferase</keyword>
<reference evidence="10" key="1">
    <citation type="submission" date="2018-05" db="EMBL/GenBank/DDBJ databases">
        <title>Draft genome of Mucuna pruriens seed.</title>
        <authorList>
            <person name="Nnadi N.E."/>
            <person name="Vos R."/>
            <person name="Hasami M.H."/>
            <person name="Devisetty U.K."/>
            <person name="Aguiy J.C."/>
        </authorList>
    </citation>
    <scope>NUCLEOTIDE SEQUENCE [LARGE SCALE GENOMIC DNA]</scope>
    <source>
        <strain evidence="10">JCA_2017</strain>
    </source>
</reference>
<dbReference type="PROSITE" id="PS50089">
    <property type="entry name" value="ZF_RING_2"/>
    <property type="match status" value="1"/>
</dbReference>